<evidence type="ECO:0000256" key="2">
    <source>
        <dbReference type="ARBA" id="ARBA00022603"/>
    </source>
</evidence>
<keyword evidence="5" id="KW-0680">Restriction system</keyword>
<evidence type="ECO:0000256" key="6">
    <source>
        <dbReference type="ARBA" id="ARBA00047942"/>
    </source>
</evidence>
<gene>
    <name evidence="8" type="ORF">D7V94_03320</name>
</gene>
<evidence type="ECO:0000256" key="4">
    <source>
        <dbReference type="ARBA" id="ARBA00022691"/>
    </source>
</evidence>
<proteinExistence type="predicted"/>
<keyword evidence="2 8" id="KW-0489">Methyltransferase</keyword>
<dbReference type="EC" id="2.1.1.72" evidence="1"/>
<protein>
    <recommendedName>
        <fullName evidence="1">site-specific DNA-methyltransferase (adenine-specific)</fullName>
        <ecNumber evidence="1">2.1.1.72</ecNumber>
    </recommendedName>
</protein>
<dbReference type="InterPro" id="IPR051537">
    <property type="entry name" value="DNA_Adenine_Mtase"/>
</dbReference>
<dbReference type="InterPro" id="IPR029063">
    <property type="entry name" value="SAM-dependent_MTases_sf"/>
</dbReference>
<dbReference type="RefSeq" id="WP_120466720.1">
    <property type="nucleotide sequence ID" value="NZ_RAYQ01000002.1"/>
</dbReference>
<sequence length="560" mass="63663">MPDIFKLENKIKQMIDEMKGLCQTNGLSNQASEEVVITSVFLYKFLNDKFMANMKDFAKDMDMSTEEVLKDKDMLAGFYDSFPQDVAFKYEDTIECLINQVGNNDFYRLFDDALERISNYPENEEFSIDTADGGRKPLFTRVTENVEASKRNNFAKNIFGIISQDKFDFGEAFKNNFDFYSAIFEHLIKDYNVASGVYAEYFTPQAISAIIAKILVEMSPVEDKIYDVYDPSAGSGSLVLHLANALGKGSFGDKAQVYTQDISGKSSRFLRTNMLLNGLTNSLDNIIEGDALETPAHYKVAHDPSSGVKQFDYITSNPPFKMDFSSTRNTIEQKWEDSEIRGGIKRFFAGVPKIPNKKKESMGVYLCFIQHILWSLKEDGKAAIVVPTGFITAQSGIEKTVRQTIVDKRWLKGVISMPSNIFANTGTNVSVLFIDKSNKEGNIMLIDASKLGEKRKEGKNQRTVLRPDEVEKIEDTFINQDVVEDFSVSVTYEQIAEKNYSLSAGQYFEVKIEFVELSQEDFEKRMLAYSSRIEELFKEGKSLEDEIKQRLGELKYEKKQ</sequence>
<dbReference type="Pfam" id="PF02384">
    <property type="entry name" value="N6_Mtase"/>
    <property type="match status" value="1"/>
</dbReference>
<dbReference type="GO" id="GO:0009307">
    <property type="term" value="P:DNA restriction-modification system"/>
    <property type="evidence" value="ECO:0007669"/>
    <property type="project" value="UniProtKB-KW"/>
</dbReference>
<name>A0A3A9AQT3_9FIRM</name>
<dbReference type="GO" id="GO:0032259">
    <property type="term" value="P:methylation"/>
    <property type="evidence" value="ECO:0007669"/>
    <property type="project" value="UniProtKB-KW"/>
</dbReference>
<organism evidence="8 9">
    <name type="scientific">Parablautia intestinalis</name>
    <dbReference type="NCBI Taxonomy" id="2320100"/>
    <lineage>
        <taxon>Bacteria</taxon>
        <taxon>Bacillati</taxon>
        <taxon>Bacillota</taxon>
        <taxon>Clostridia</taxon>
        <taxon>Lachnospirales</taxon>
        <taxon>Lachnospiraceae</taxon>
        <taxon>Parablautia</taxon>
    </lineage>
</organism>
<dbReference type="PANTHER" id="PTHR42933:SF1">
    <property type="entry name" value="SITE-SPECIFIC DNA-METHYLTRANSFERASE (ADENINE-SPECIFIC)"/>
    <property type="match status" value="1"/>
</dbReference>
<dbReference type="OrthoDB" id="9814572at2"/>
<dbReference type="GO" id="GO:0009007">
    <property type="term" value="F:site-specific DNA-methyltransferase (adenine-specific) activity"/>
    <property type="evidence" value="ECO:0007669"/>
    <property type="project" value="UniProtKB-EC"/>
</dbReference>
<keyword evidence="9" id="KW-1185">Reference proteome</keyword>
<dbReference type="AlphaFoldDB" id="A0A3A9AQT3"/>
<accession>A0A3A9AQT3</accession>
<feature type="domain" description="DNA methylase adenine-specific" evidence="7">
    <location>
        <begin position="178"/>
        <end position="511"/>
    </location>
</feature>
<dbReference type="SUPFAM" id="SSF53335">
    <property type="entry name" value="S-adenosyl-L-methionine-dependent methyltransferases"/>
    <property type="match status" value="1"/>
</dbReference>
<dbReference type="GO" id="GO:0008170">
    <property type="term" value="F:N-methyltransferase activity"/>
    <property type="evidence" value="ECO:0007669"/>
    <property type="project" value="InterPro"/>
</dbReference>
<comment type="catalytic activity">
    <reaction evidence="6">
        <text>a 2'-deoxyadenosine in DNA + S-adenosyl-L-methionine = an N(6)-methyl-2'-deoxyadenosine in DNA + S-adenosyl-L-homocysteine + H(+)</text>
        <dbReference type="Rhea" id="RHEA:15197"/>
        <dbReference type="Rhea" id="RHEA-COMP:12418"/>
        <dbReference type="Rhea" id="RHEA-COMP:12419"/>
        <dbReference type="ChEBI" id="CHEBI:15378"/>
        <dbReference type="ChEBI" id="CHEBI:57856"/>
        <dbReference type="ChEBI" id="CHEBI:59789"/>
        <dbReference type="ChEBI" id="CHEBI:90615"/>
        <dbReference type="ChEBI" id="CHEBI:90616"/>
        <dbReference type="EC" id="2.1.1.72"/>
    </reaction>
</comment>
<keyword evidence="4" id="KW-0949">S-adenosyl-L-methionine</keyword>
<dbReference type="PANTHER" id="PTHR42933">
    <property type="entry name" value="SLR6095 PROTEIN"/>
    <property type="match status" value="1"/>
</dbReference>
<dbReference type="GO" id="GO:0003677">
    <property type="term" value="F:DNA binding"/>
    <property type="evidence" value="ECO:0007669"/>
    <property type="project" value="InterPro"/>
</dbReference>
<evidence type="ECO:0000256" key="1">
    <source>
        <dbReference type="ARBA" id="ARBA00011900"/>
    </source>
</evidence>
<evidence type="ECO:0000256" key="5">
    <source>
        <dbReference type="ARBA" id="ARBA00022747"/>
    </source>
</evidence>
<comment type="caution">
    <text evidence="8">The sequence shown here is derived from an EMBL/GenBank/DDBJ whole genome shotgun (WGS) entry which is preliminary data.</text>
</comment>
<dbReference type="InterPro" id="IPR003356">
    <property type="entry name" value="DNA_methylase_A-5"/>
</dbReference>
<reference evidence="8 9" key="1">
    <citation type="submission" date="2018-09" db="EMBL/GenBank/DDBJ databases">
        <title>Murine metabolic-syndrome-specific gut microbial biobank.</title>
        <authorList>
            <person name="Liu C."/>
        </authorList>
    </citation>
    <scope>NUCLEOTIDE SEQUENCE [LARGE SCALE GENOMIC DNA]</scope>
    <source>
        <strain evidence="8 9">0.1xD8-82</strain>
    </source>
</reference>
<evidence type="ECO:0000259" key="7">
    <source>
        <dbReference type="Pfam" id="PF02384"/>
    </source>
</evidence>
<evidence type="ECO:0000256" key="3">
    <source>
        <dbReference type="ARBA" id="ARBA00022679"/>
    </source>
</evidence>
<dbReference type="Gene3D" id="3.40.50.150">
    <property type="entry name" value="Vaccinia Virus protein VP39"/>
    <property type="match status" value="1"/>
</dbReference>
<evidence type="ECO:0000313" key="9">
    <source>
        <dbReference type="Proteomes" id="UP000280696"/>
    </source>
</evidence>
<dbReference type="EMBL" id="RAYQ01000002">
    <property type="protein sequence ID" value="RKI93717.1"/>
    <property type="molecule type" value="Genomic_DNA"/>
</dbReference>
<evidence type="ECO:0000313" key="8">
    <source>
        <dbReference type="EMBL" id="RKI93717.1"/>
    </source>
</evidence>
<keyword evidence="3 8" id="KW-0808">Transferase</keyword>
<dbReference type="PRINTS" id="PR00507">
    <property type="entry name" value="N12N6MTFRASE"/>
</dbReference>
<dbReference type="Proteomes" id="UP000280696">
    <property type="component" value="Unassembled WGS sequence"/>
</dbReference>